<evidence type="ECO:0000313" key="2">
    <source>
        <dbReference type="Proteomes" id="UP000509346"/>
    </source>
</evidence>
<dbReference type="KEGG" id="hpel:HZS54_01205"/>
<accession>A0A7D5P3Y9</accession>
<reference evidence="1 2" key="1">
    <citation type="submission" date="2020-07" db="EMBL/GenBank/DDBJ databases">
        <title>Halosimplex litoreum sp. nov. and Halosimplex rubrum sp. nov., isolated from different salt environments.</title>
        <authorList>
            <person name="Cui H."/>
        </authorList>
    </citation>
    <scope>NUCLEOTIDE SEQUENCE [LARGE SCALE GENOMIC DNA]</scope>
    <source>
        <strain evidence="1 2">R2</strain>
    </source>
</reference>
<dbReference type="AlphaFoldDB" id="A0A7D5P3Y9"/>
<evidence type="ECO:0000313" key="1">
    <source>
        <dbReference type="EMBL" id="QLH80326.1"/>
    </source>
</evidence>
<gene>
    <name evidence="1" type="ORF">HZS54_01205</name>
</gene>
<name>A0A7D5P3Y9_9EURY</name>
<organism evidence="1 2">
    <name type="scientific">Halosimplex pelagicum</name>
    <dbReference type="NCBI Taxonomy" id="869886"/>
    <lineage>
        <taxon>Archaea</taxon>
        <taxon>Methanobacteriati</taxon>
        <taxon>Methanobacteriota</taxon>
        <taxon>Stenosarchaea group</taxon>
        <taxon>Halobacteria</taxon>
        <taxon>Halobacteriales</taxon>
        <taxon>Haloarculaceae</taxon>
        <taxon>Halosimplex</taxon>
    </lineage>
</organism>
<dbReference type="OrthoDB" id="189962at2157"/>
<dbReference type="Proteomes" id="UP000509346">
    <property type="component" value="Chromosome"/>
</dbReference>
<keyword evidence="2" id="KW-1185">Reference proteome</keyword>
<dbReference type="GeneID" id="56081164"/>
<dbReference type="RefSeq" id="WP_179920156.1">
    <property type="nucleotide sequence ID" value="NZ_CP058909.1"/>
</dbReference>
<sequence length="118" mass="12799">MSSWIRVTFDPGKRPLDAVERQLRAALDDPETERRDGTLVWKARERVDAEALTDLGVAAERVLVIDANDTAMAGSGTLYEFVDGAYVPVDAMAGAEGYVGRDAVGYVQREHGFVGAAR</sequence>
<proteinExistence type="predicted"/>
<protein>
    <submittedName>
        <fullName evidence="1">Uncharacterized protein</fullName>
    </submittedName>
</protein>
<dbReference type="EMBL" id="CP058909">
    <property type="protein sequence ID" value="QLH80326.1"/>
    <property type="molecule type" value="Genomic_DNA"/>
</dbReference>